<feature type="compositionally biased region" description="Basic and acidic residues" evidence="1">
    <location>
        <begin position="60"/>
        <end position="97"/>
    </location>
</feature>
<proteinExistence type="predicted"/>
<evidence type="ECO:0000256" key="1">
    <source>
        <dbReference type="SAM" id="MobiDB-lite"/>
    </source>
</evidence>
<feature type="region of interest" description="Disordered" evidence="1">
    <location>
        <begin position="1"/>
        <end position="98"/>
    </location>
</feature>
<name>A0ABW1I071_9PSEU</name>
<dbReference type="EMBL" id="JBHSQK010000005">
    <property type="protein sequence ID" value="MFC5947067.1"/>
    <property type="molecule type" value="Genomic_DNA"/>
</dbReference>
<comment type="caution">
    <text evidence="2">The sequence shown here is derived from an EMBL/GenBank/DDBJ whole genome shotgun (WGS) entry which is preliminary data.</text>
</comment>
<dbReference type="Proteomes" id="UP001596119">
    <property type="component" value="Unassembled WGS sequence"/>
</dbReference>
<dbReference type="Pfam" id="PF06810">
    <property type="entry name" value="Phage_scaffold"/>
    <property type="match status" value="1"/>
</dbReference>
<gene>
    <name evidence="2" type="ORF">ACFQH9_02090</name>
</gene>
<evidence type="ECO:0000313" key="3">
    <source>
        <dbReference type="Proteomes" id="UP001596119"/>
    </source>
</evidence>
<dbReference type="RefSeq" id="WP_379563561.1">
    <property type="nucleotide sequence ID" value="NZ_JBHSQK010000005.1"/>
</dbReference>
<evidence type="ECO:0000313" key="2">
    <source>
        <dbReference type="EMBL" id="MFC5947067.1"/>
    </source>
</evidence>
<organism evidence="2 3">
    <name type="scientific">Pseudonocardia lutea</name>
    <dbReference type="NCBI Taxonomy" id="2172015"/>
    <lineage>
        <taxon>Bacteria</taxon>
        <taxon>Bacillati</taxon>
        <taxon>Actinomycetota</taxon>
        <taxon>Actinomycetes</taxon>
        <taxon>Pseudonocardiales</taxon>
        <taxon>Pseudonocardiaceae</taxon>
        <taxon>Pseudonocardia</taxon>
    </lineage>
</organism>
<feature type="region of interest" description="Disordered" evidence="1">
    <location>
        <begin position="163"/>
        <end position="204"/>
    </location>
</feature>
<feature type="compositionally biased region" description="Basic and acidic residues" evidence="1">
    <location>
        <begin position="163"/>
        <end position="185"/>
    </location>
</feature>
<dbReference type="InterPro" id="IPR009636">
    <property type="entry name" value="SCAF"/>
</dbReference>
<keyword evidence="3" id="KW-1185">Reference proteome</keyword>
<protein>
    <submittedName>
        <fullName evidence="2">Phage scaffolding protein</fullName>
    </submittedName>
</protein>
<accession>A0ABW1I071</accession>
<sequence>MQSTTLPLGYTVMGEPFWTIKGSEPDSMLQGEHEDGTEELDEDDDTDESDEDEGEWTPPTREEWEKVQRQLRRANNEAKKRRLRDKEKPAESEDAAARYKPLVIRAEAKAALVAAGLNDTSEGRVKKLLRMIDVEDIEIGDDGELDGLEDQIESIKEDWPELFKAQEAEKPRRRAPRVDASDRRPASSPKKSTAELIASRVHGR</sequence>
<reference evidence="3" key="1">
    <citation type="journal article" date="2019" name="Int. J. Syst. Evol. Microbiol.">
        <title>The Global Catalogue of Microorganisms (GCM) 10K type strain sequencing project: providing services to taxonomists for standard genome sequencing and annotation.</title>
        <authorList>
            <consortium name="The Broad Institute Genomics Platform"/>
            <consortium name="The Broad Institute Genome Sequencing Center for Infectious Disease"/>
            <person name="Wu L."/>
            <person name="Ma J."/>
        </authorList>
    </citation>
    <scope>NUCLEOTIDE SEQUENCE [LARGE SCALE GENOMIC DNA]</scope>
    <source>
        <strain evidence="3">CGMCC 4.7397</strain>
    </source>
</reference>
<feature type="compositionally biased region" description="Acidic residues" evidence="1">
    <location>
        <begin position="35"/>
        <end position="55"/>
    </location>
</feature>